<dbReference type="InterPro" id="IPR007560">
    <property type="entry name" value="Restrct_endonuc_IV_Mrr"/>
</dbReference>
<dbReference type="InterPro" id="IPR011856">
    <property type="entry name" value="tRNA_endonuc-like_dom_sf"/>
</dbReference>
<dbReference type="GO" id="GO:0004519">
    <property type="term" value="F:endonuclease activity"/>
    <property type="evidence" value="ECO:0007669"/>
    <property type="project" value="UniProtKB-KW"/>
</dbReference>
<dbReference type="Pfam" id="PF04471">
    <property type="entry name" value="Mrr_cat"/>
    <property type="match status" value="1"/>
</dbReference>
<keyword evidence="3" id="KW-0255">Endonuclease</keyword>
<evidence type="ECO:0000313" key="4">
    <source>
        <dbReference type="Proteomes" id="UP001173801"/>
    </source>
</evidence>
<name>A0ABT7HNK9_9BACT</name>
<sequence>MWQKIFVYLLAGAAVIIGWFSFLLLGQSKNSLLPWYGIAISVILFFLTNYFEKILIKDPLINAERIAQINQFDYQIKQYVDREKILPSKAEYIKRYKIDEYIAIKEKYIQIKNKAREDETTDELKYRYTIFKEMLKKQSEIATLWQTLSQETEHYIQKINSIKIDFFIDKTNDFTLEFRNFNLSQIDNYLSSVRTYNKNLVPIGDSFELLIQKHDILKNILDQAVYLEQQYYRPCVHNKKMAYLSPHKCKICKKEFDSFIKKQNPKQYAQKILDRYEDEMAFRKPEEIGARYERYIGYLYEISGYDVTYNGIIMGKKDDGIDIIAKKKNEMIIIQCKWYKEESEIHNNTIRQLNDNLNDYTQDNPNKKVIARLYSVYDNLDEQAKAKIARTQIEHIILPYDNNYPKIKCNTNKDTNEKIYHLPGVGQYDRIKMHQKNKFYIKTISEAEKLGFRLSYN</sequence>
<feature type="domain" description="Restriction endonuclease type IV Mrr" evidence="2">
    <location>
        <begin position="290"/>
        <end position="362"/>
    </location>
</feature>
<reference evidence="3" key="2">
    <citation type="journal article" date="2023" name="Microorganisms">
        <title>Isolation and Genomic Characteristics of Cat-Borne Campylobacter felis sp. nov. and Sheep-Borne Campylobacter ovis sp. nov.</title>
        <authorList>
            <person name="Wang H."/>
            <person name="Li Y."/>
            <person name="Gu Y."/>
            <person name="Zhou G."/>
            <person name="Chen X."/>
            <person name="Zhang X."/>
            <person name="Shao Z."/>
            <person name="Zhang J."/>
            <person name="Zhang M."/>
        </authorList>
    </citation>
    <scope>NUCLEOTIDE SEQUENCE</scope>
    <source>
        <strain evidence="3">PS10</strain>
    </source>
</reference>
<keyword evidence="1" id="KW-1133">Transmembrane helix</keyword>
<evidence type="ECO:0000259" key="2">
    <source>
        <dbReference type="Pfam" id="PF04471"/>
    </source>
</evidence>
<dbReference type="EMBL" id="JANURM010000003">
    <property type="protein sequence ID" value="MDL0088496.1"/>
    <property type="molecule type" value="Genomic_DNA"/>
</dbReference>
<dbReference type="InterPro" id="IPR011335">
    <property type="entry name" value="Restrct_endonuc-II-like"/>
</dbReference>
<keyword evidence="1" id="KW-0472">Membrane</keyword>
<gene>
    <name evidence="3" type="ORF">NYG85_03780</name>
</gene>
<proteinExistence type="predicted"/>
<dbReference type="Proteomes" id="UP001173801">
    <property type="component" value="Unassembled WGS sequence"/>
</dbReference>
<reference evidence="3" key="1">
    <citation type="submission" date="2022-08" db="EMBL/GenBank/DDBJ databases">
        <authorList>
            <person name="Wang H."/>
        </authorList>
    </citation>
    <scope>NUCLEOTIDE SEQUENCE</scope>
    <source>
        <strain evidence="3">PS10</strain>
    </source>
</reference>
<feature type="transmembrane region" description="Helical" evidence="1">
    <location>
        <begin position="6"/>
        <end position="25"/>
    </location>
</feature>
<dbReference type="RefSeq" id="WP_284937151.1">
    <property type="nucleotide sequence ID" value="NZ_JANURM010000003.1"/>
</dbReference>
<keyword evidence="1" id="KW-0812">Transmembrane</keyword>
<dbReference type="Gene3D" id="3.40.1350.10">
    <property type="match status" value="1"/>
</dbReference>
<keyword evidence="3" id="KW-0378">Hydrolase</keyword>
<keyword evidence="4" id="KW-1185">Reference proteome</keyword>
<protein>
    <submittedName>
        <fullName evidence="3">Restriction endonuclease</fullName>
    </submittedName>
</protein>
<dbReference type="SUPFAM" id="SSF52980">
    <property type="entry name" value="Restriction endonuclease-like"/>
    <property type="match status" value="1"/>
</dbReference>
<evidence type="ECO:0000256" key="1">
    <source>
        <dbReference type="SAM" id="Phobius"/>
    </source>
</evidence>
<accession>A0ABT7HNK9</accession>
<organism evidence="3 4">
    <name type="scientific">Campylobacter gastrosuis</name>
    <dbReference type="NCBI Taxonomy" id="2974576"/>
    <lineage>
        <taxon>Bacteria</taxon>
        <taxon>Pseudomonadati</taxon>
        <taxon>Campylobacterota</taxon>
        <taxon>Epsilonproteobacteria</taxon>
        <taxon>Campylobacterales</taxon>
        <taxon>Campylobacteraceae</taxon>
        <taxon>Campylobacter</taxon>
    </lineage>
</organism>
<comment type="caution">
    <text evidence="3">The sequence shown here is derived from an EMBL/GenBank/DDBJ whole genome shotgun (WGS) entry which is preliminary data.</text>
</comment>
<evidence type="ECO:0000313" key="3">
    <source>
        <dbReference type="EMBL" id="MDL0088496.1"/>
    </source>
</evidence>
<keyword evidence="3" id="KW-0540">Nuclease</keyword>
<feature type="transmembrane region" description="Helical" evidence="1">
    <location>
        <begin position="32"/>
        <end position="51"/>
    </location>
</feature>